<evidence type="ECO:0000256" key="2">
    <source>
        <dbReference type="ARBA" id="ARBA00012035"/>
    </source>
</evidence>
<evidence type="ECO:0000256" key="9">
    <source>
        <dbReference type="ARBA" id="ARBA00022842"/>
    </source>
</evidence>
<keyword evidence="12" id="KW-0963">Cytoplasm</keyword>
<comment type="similarity">
    <text evidence="1">Belongs to the carbohydrate kinase pfkB family.</text>
</comment>
<protein>
    <recommendedName>
        <fullName evidence="3 12">Ribokinase</fullName>
        <shortName evidence="12">RK</shortName>
        <ecNumber evidence="2 12">2.7.1.15</ecNumber>
    </recommendedName>
</protein>
<feature type="binding site" evidence="12">
    <location>
        <begin position="252"/>
        <end position="253"/>
    </location>
    <ligand>
        <name>ATP</name>
        <dbReference type="ChEBI" id="CHEBI:30616"/>
    </ligand>
</feature>
<name>A0AAU7DVI5_9MICO</name>
<dbReference type="InterPro" id="IPR002139">
    <property type="entry name" value="Ribo/fructo_kinase"/>
</dbReference>
<comment type="subunit">
    <text evidence="12">Homodimer.</text>
</comment>
<dbReference type="HAMAP" id="MF_01987">
    <property type="entry name" value="Ribokinase"/>
    <property type="match status" value="1"/>
</dbReference>
<feature type="binding site" evidence="12">
    <location>
        <position position="247"/>
    </location>
    <ligand>
        <name>K(+)</name>
        <dbReference type="ChEBI" id="CHEBI:29103"/>
    </ligand>
</feature>
<dbReference type="EMBL" id="CP146203">
    <property type="protein sequence ID" value="XBH20761.1"/>
    <property type="molecule type" value="Genomic_DNA"/>
</dbReference>
<keyword evidence="10 12" id="KW-0630">Potassium</keyword>
<dbReference type="GO" id="GO:0005829">
    <property type="term" value="C:cytosol"/>
    <property type="evidence" value="ECO:0007669"/>
    <property type="project" value="TreeGrafter"/>
</dbReference>
<keyword evidence="6 12" id="KW-0547">Nucleotide-binding</keyword>
<feature type="binding site" evidence="12">
    <location>
        <position position="182"/>
    </location>
    <ligand>
        <name>ATP</name>
        <dbReference type="ChEBI" id="CHEBI:30616"/>
    </ligand>
</feature>
<dbReference type="GO" id="GO:0004747">
    <property type="term" value="F:ribokinase activity"/>
    <property type="evidence" value="ECO:0007669"/>
    <property type="project" value="UniProtKB-UniRule"/>
</dbReference>
<dbReference type="PANTHER" id="PTHR10584">
    <property type="entry name" value="SUGAR KINASE"/>
    <property type="match status" value="1"/>
</dbReference>
<feature type="domain" description="Carbohydrate kinase PfkB" evidence="13">
    <location>
        <begin position="4"/>
        <end position="295"/>
    </location>
</feature>
<keyword evidence="8 12" id="KW-0067">ATP-binding</keyword>
<feature type="binding site" evidence="12">
    <location>
        <position position="141"/>
    </location>
    <ligand>
        <name>substrate</name>
    </ligand>
</feature>
<evidence type="ECO:0000259" key="13">
    <source>
        <dbReference type="Pfam" id="PF00294"/>
    </source>
</evidence>
<evidence type="ECO:0000256" key="12">
    <source>
        <dbReference type="HAMAP-Rule" id="MF_01987"/>
    </source>
</evidence>
<evidence type="ECO:0000256" key="11">
    <source>
        <dbReference type="ARBA" id="ARBA00023277"/>
    </source>
</evidence>
<dbReference type="GO" id="GO:0019303">
    <property type="term" value="P:D-ribose catabolic process"/>
    <property type="evidence" value="ECO:0007669"/>
    <property type="project" value="UniProtKB-UniRule"/>
</dbReference>
<comment type="function">
    <text evidence="12">Catalyzes the phosphorylation of ribose at O-5 in a reaction requiring ATP and magnesium. The resulting D-ribose-5-phosphate can then be used either for sythesis of nucleotides, histidine, and tryptophan, or as a component of the pentose phosphate pathway.</text>
</comment>
<evidence type="ECO:0000256" key="10">
    <source>
        <dbReference type="ARBA" id="ARBA00022958"/>
    </source>
</evidence>
<dbReference type="InterPro" id="IPR011877">
    <property type="entry name" value="Ribokinase"/>
</dbReference>
<feature type="binding site" evidence="12">
    <location>
        <position position="286"/>
    </location>
    <ligand>
        <name>K(+)</name>
        <dbReference type="ChEBI" id="CHEBI:29103"/>
    </ligand>
</feature>
<dbReference type="Gene3D" id="3.40.1190.20">
    <property type="match status" value="1"/>
</dbReference>
<feature type="binding site" evidence="12">
    <location>
        <position position="249"/>
    </location>
    <ligand>
        <name>K(+)</name>
        <dbReference type="ChEBI" id="CHEBI:29103"/>
    </ligand>
</feature>
<comment type="activity regulation">
    <text evidence="12">Activated by a monovalent cation that binds near, but not in, the active site. The most likely occupant of the site in vivo is potassium. Ion binding induces a conformational change that may alter substrate affinity.</text>
</comment>
<dbReference type="SUPFAM" id="SSF53613">
    <property type="entry name" value="Ribokinase-like"/>
    <property type="match status" value="1"/>
</dbReference>
<dbReference type="GO" id="GO:0005524">
    <property type="term" value="F:ATP binding"/>
    <property type="evidence" value="ECO:0007669"/>
    <property type="project" value="UniProtKB-UniRule"/>
</dbReference>
<feature type="active site" description="Proton acceptor" evidence="12">
    <location>
        <position position="253"/>
    </location>
</feature>
<feature type="binding site" evidence="12">
    <location>
        <begin position="12"/>
        <end position="14"/>
    </location>
    <ligand>
        <name>substrate</name>
    </ligand>
</feature>
<feature type="binding site" evidence="12">
    <location>
        <position position="253"/>
    </location>
    <ligand>
        <name>substrate</name>
    </ligand>
</feature>
<dbReference type="GO" id="GO:0046872">
    <property type="term" value="F:metal ion binding"/>
    <property type="evidence" value="ECO:0007669"/>
    <property type="project" value="UniProtKB-KW"/>
</dbReference>
<evidence type="ECO:0000256" key="1">
    <source>
        <dbReference type="ARBA" id="ARBA00005380"/>
    </source>
</evidence>
<proteinExistence type="inferred from homology"/>
<dbReference type="PROSITE" id="PS00584">
    <property type="entry name" value="PFKB_KINASES_2"/>
    <property type="match status" value="1"/>
</dbReference>
<dbReference type="InterPro" id="IPR011611">
    <property type="entry name" value="PfkB_dom"/>
</dbReference>
<evidence type="ECO:0000256" key="8">
    <source>
        <dbReference type="ARBA" id="ARBA00022840"/>
    </source>
</evidence>
<evidence type="ECO:0000313" key="14">
    <source>
        <dbReference type="EMBL" id="XBH20761.1"/>
    </source>
</evidence>
<comment type="pathway">
    <text evidence="12">Carbohydrate metabolism; D-ribose degradation; D-ribose 5-phosphate from beta-D-ribopyranose: step 2/2.</text>
</comment>
<keyword evidence="4 12" id="KW-0808">Transferase</keyword>
<dbReference type="CDD" id="cd01174">
    <property type="entry name" value="ribokinase"/>
    <property type="match status" value="1"/>
</dbReference>
<accession>A0AAU7DVI5</accession>
<keyword evidence="9 12" id="KW-0460">Magnesium</keyword>
<comment type="catalytic activity">
    <reaction evidence="12">
        <text>D-ribose + ATP = D-ribose 5-phosphate + ADP + H(+)</text>
        <dbReference type="Rhea" id="RHEA:13697"/>
        <dbReference type="ChEBI" id="CHEBI:15378"/>
        <dbReference type="ChEBI" id="CHEBI:30616"/>
        <dbReference type="ChEBI" id="CHEBI:47013"/>
        <dbReference type="ChEBI" id="CHEBI:78346"/>
        <dbReference type="ChEBI" id="CHEBI:456216"/>
        <dbReference type="EC" id="2.7.1.15"/>
    </reaction>
</comment>
<keyword evidence="11 12" id="KW-0119">Carbohydrate metabolism</keyword>
<comment type="cofactor">
    <cofactor evidence="12">
        <name>Mg(2+)</name>
        <dbReference type="ChEBI" id="CHEBI:18420"/>
    </cofactor>
    <text evidence="12">Requires a divalent cation, most likely magnesium in vivo, as an electrophilic catalyst to aid phosphoryl group transfer. It is the chelate of the metal and the nucleotide that is the actual substrate.</text>
</comment>
<gene>
    <name evidence="12" type="primary">rbsK</name>
    <name evidence="14" type="ORF">V5R04_11050</name>
</gene>
<dbReference type="PRINTS" id="PR00990">
    <property type="entry name" value="RIBOKINASE"/>
</dbReference>
<comment type="similarity">
    <text evidence="12">Belongs to the carbohydrate kinase PfkB family. Ribokinase subfamily.</text>
</comment>
<comment type="caution">
    <text evidence="12">Lacks conserved residue(s) required for the propagation of feature annotation.</text>
</comment>
<evidence type="ECO:0000256" key="4">
    <source>
        <dbReference type="ARBA" id="ARBA00022679"/>
    </source>
</evidence>
<dbReference type="InterPro" id="IPR029056">
    <property type="entry name" value="Ribokinase-like"/>
</dbReference>
<evidence type="ECO:0000256" key="3">
    <source>
        <dbReference type="ARBA" id="ARBA00016943"/>
    </source>
</evidence>
<dbReference type="Pfam" id="PF00294">
    <property type="entry name" value="PfkB"/>
    <property type="match status" value="1"/>
</dbReference>
<sequence length="302" mass="30172">MSPKVVVVGSINADLFLQVQQHPKPGETILGTGGHVSAGGKGANQACAAALLGAQVQLIGAVGDDSNAEPALSVLTKSNVDLSAVARLTDAPTGLAVVTLDQAAENSIVIVAGANGHVTGDFVGEHANAVAGADVVVLQGEVPQSANEAAAKLTTGRLIVNLAPVIGVSAELLAKCDPLIVNEHEAVQLLTDLGNDVLDPNDFDALGAQLLDFGPKSVMITLGSAGSKIFTPGQTVSVAATKVKAVDTTGAGDAFVGGVAHRLASGDDLVSAAKFASRVGAYAVQSYGAQNSYPSATDQLPQ</sequence>
<feature type="binding site" evidence="12">
    <location>
        <position position="288"/>
    </location>
    <ligand>
        <name>K(+)</name>
        <dbReference type="ChEBI" id="CHEBI:29103"/>
    </ligand>
</feature>
<organism evidence="14">
    <name type="scientific">Jonesiaceae bacterium BS-20</name>
    <dbReference type="NCBI Taxonomy" id="3120821"/>
    <lineage>
        <taxon>Bacteria</taxon>
        <taxon>Bacillati</taxon>
        <taxon>Actinomycetota</taxon>
        <taxon>Actinomycetes</taxon>
        <taxon>Micrococcales</taxon>
        <taxon>Jonesiaceae</taxon>
    </lineage>
</organism>
<keyword evidence="7 12" id="KW-0418">Kinase</keyword>
<feature type="binding site" evidence="12">
    <location>
        <begin position="40"/>
        <end position="44"/>
    </location>
    <ligand>
        <name>substrate</name>
    </ligand>
</feature>
<evidence type="ECO:0000256" key="6">
    <source>
        <dbReference type="ARBA" id="ARBA00022741"/>
    </source>
</evidence>
<feature type="binding site" evidence="12">
    <location>
        <position position="283"/>
    </location>
    <ligand>
        <name>K(+)</name>
        <dbReference type="ChEBI" id="CHEBI:29103"/>
    </ligand>
</feature>
<evidence type="ECO:0000256" key="5">
    <source>
        <dbReference type="ARBA" id="ARBA00022723"/>
    </source>
</evidence>
<dbReference type="AlphaFoldDB" id="A0AAU7DVI5"/>
<reference evidence="14" key="1">
    <citation type="submission" date="2024-02" db="EMBL/GenBank/DDBJ databases">
        <title>Tomenella chthoni gen. nov. sp. nov., a member of the family Jonesiaceae isolated from bat guano.</title>
        <authorList>
            <person name="Miller S.L."/>
            <person name="King J."/>
            <person name="Sankaranarayanan K."/>
            <person name="Lawson P.A."/>
        </authorList>
    </citation>
    <scope>NUCLEOTIDE SEQUENCE</scope>
    <source>
        <strain evidence="14">BS-20</strain>
    </source>
</reference>
<keyword evidence="5 12" id="KW-0479">Metal-binding</keyword>
<evidence type="ECO:0000256" key="7">
    <source>
        <dbReference type="ARBA" id="ARBA00022777"/>
    </source>
</evidence>
<feature type="binding site" evidence="12">
    <location>
        <begin position="221"/>
        <end position="226"/>
    </location>
    <ligand>
        <name>ATP</name>
        <dbReference type="ChEBI" id="CHEBI:30616"/>
    </ligand>
</feature>
<comment type="subcellular location">
    <subcellularLocation>
        <location evidence="12">Cytoplasm</location>
    </subcellularLocation>
</comment>
<dbReference type="PANTHER" id="PTHR10584:SF166">
    <property type="entry name" value="RIBOKINASE"/>
    <property type="match status" value="1"/>
</dbReference>
<feature type="binding site" evidence="12">
    <location>
        <position position="292"/>
    </location>
    <ligand>
        <name>K(+)</name>
        <dbReference type="ChEBI" id="CHEBI:29103"/>
    </ligand>
</feature>
<dbReference type="EC" id="2.7.1.15" evidence="2 12"/>
<dbReference type="InterPro" id="IPR002173">
    <property type="entry name" value="Carboh/pur_kinase_PfkB_CS"/>
</dbReference>